<protein>
    <submittedName>
        <fullName evidence="2">Uncharacterized protein</fullName>
    </submittedName>
</protein>
<organism evidence="2 3">
    <name type="scientific">Pseudonocardia kunmingensis</name>
    <dbReference type="NCBI Taxonomy" id="630975"/>
    <lineage>
        <taxon>Bacteria</taxon>
        <taxon>Bacillati</taxon>
        <taxon>Actinomycetota</taxon>
        <taxon>Actinomycetes</taxon>
        <taxon>Pseudonocardiales</taxon>
        <taxon>Pseudonocardiaceae</taxon>
        <taxon>Pseudonocardia</taxon>
    </lineage>
</organism>
<evidence type="ECO:0000313" key="2">
    <source>
        <dbReference type="EMBL" id="TQM01686.1"/>
    </source>
</evidence>
<gene>
    <name evidence="2" type="ORF">FB558_8587</name>
</gene>
<name>A0A543CX47_9PSEU</name>
<dbReference type="Proteomes" id="UP000315677">
    <property type="component" value="Unassembled WGS sequence"/>
</dbReference>
<dbReference type="AlphaFoldDB" id="A0A543CX47"/>
<reference evidence="2 3" key="1">
    <citation type="submission" date="2019-06" db="EMBL/GenBank/DDBJ databases">
        <title>Sequencing the genomes of 1000 actinobacteria strains.</title>
        <authorList>
            <person name="Klenk H.-P."/>
        </authorList>
    </citation>
    <scope>NUCLEOTIDE SEQUENCE [LARGE SCALE GENOMIC DNA]</scope>
    <source>
        <strain evidence="2 3">DSM 45301</strain>
    </source>
</reference>
<comment type="caution">
    <text evidence="2">The sequence shown here is derived from an EMBL/GenBank/DDBJ whole genome shotgun (WGS) entry which is preliminary data.</text>
</comment>
<proteinExistence type="predicted"/>
<sequence length="228" mass="24793">MARMRAVTVAVLRAAVADPVVVGRYFRLVQRGRPEQCWPWVGAISGRGHGRFHLAGTYVVDAEGQRLRRTHVVIAHRFGYAVRYGVDALLRVPVVAHGCDNPLCQNPRCWRESDPVRNRREYLARRGTVLGALADTRGARGRARAVRDAVRAGDDVAAAVLAGASAVHRDQLAMFDEPSRANDAEYGPRGMWVESGAAANTENDPGHVPADDPPGGSRLSLFDPVTLD</sequence>
<accession>A0A543CX47</accession>
<dbReference type="EMBL" id="VFPA01000009">
    <property type="protein sequence ID" value="TQM01686.1"/>
    <property type="molecule type" value="Genomic_DNA"/>
</dbReference>
<evidence type="ECO:0000256" key="1">
    <source>
        <dbReference type="SAM" id="MobiDB-lite"/>
    </source>
</evidence>
<keyword evidence="3" id="KW-1185">Reference proteome</keyword>
<evidence type="ECO:0000313" key="3">
    <source>
        <dbReference type="Proteomes" id="UP000315677"/>
    </source>
</evidence>
<feature type="region of interest" description="Disordered" evidence="1">
    <location>
        <begin position="185"/>
        <end position="228"/>
    </location>
</feature>